<reference evidence="1 2" key="1">
    <citation type="journal article" date="2022" name="DNA Res.">
        <title>Chromosomal-level genome assembly of the orchid tree Bauhinia variegata (Leguminosae; Cercidoideae) supports the allotetraploid origin hypothesis of Bauhinia.</title>
        <authorList>
            <person name="Zhong Y."/>
            <person name="Chen Y."/>
            <person name="Zheng D."/>
            <person name="Pang J."/>
            <person name="Liu Y."/>
            <person name="Luo S."/>
            <person name="Meng S."/>
            <person name="Qian L."/>
            <person name="Wei D."/>
            <person name="Dai S."/>
            <person name="Zhou R."/>
        </authorList>
    </citation>
    <scope>NUCLEOTIDE SEQUENCE [LARGE SCALE GENOMIC DNA]</scope>
    <source>
        <strain evidence="1">BV-YZ2020</strain>
    </source>
</reference>
<protein>
    <submittedName>
        <fullName evidence="1">Uncharacterized protein</fullName>
    </submittedName>
</protein>
<comment type="caution">
    <text evidence="1">The sequence shown here is derived from an EMBL/GenBank/DDBJ whole genome shotgun (WGS) entry which is preliminary data.</text>
</comment>
<evidence type="ECO:0000313" key="1">
    <source>
        <dbReference type="EMBL" id="KAI4338125.1"/>
    </source>
</evidence>
<gene>
    <name evidence="1" type="ORF">L6164_016474</name>
</gene>
<name>A0ACB9NNQ9_BAUVA</name>
<organism evidence="1 2">
    <name type="scientific">Bauhinia variegata</name>
    <name type="common">Purple orchid tree</name>
    <name type="synonym">Phanera variegata</name>
    <dbReference type="NCBI Taxonomy" id="167791"/>
    <lineage>
        <taxon>Eukaryota</taxon>
        <taxon>Viridiplantae</taxon>
        <taxon>Streptophyta</taxon>
        <taxon>Embryophyta</taxon>
        <taxon>Tracheophyta</taxon>
        <taxon>Spermatophyta</taxon>
        <taxon>Magnoliopsida</taxon>
        <taxon>eudicotyledons</taxon>
        <taxon>Gunneridae</taxon>
        <taxon>Pentapetalae</taxon>
        <taxon>rosids</taxon>
        <taxon>fabids</taxon>
        <taxon>Fabales</taxon>
        <taxon>Fabaceae</taxon>
        <taxon>Cercidoideae</taxon>
        <taxon>Cercideae</taxon>
        <taxon>Bauhiniinae</taxon>
        <taxon>Bauhinia</taxon>
    </lineage>
</organism>
<sequence>MEYFISKLHEWEPRIRKCYAEDIQLDGKMILIDAGFIIELFIRYYDLSNCVETDISFLKPSVSEDVSHDLILLENQLPFFVLEDLYNLGMADNMDKNSPTFLELAFKYFAALNMQNLQPNCVKSVLHFTDLLRIFYIPGRVRSMRRFQVGNILDRRNTTSELVKAGLKLKVDETKKYLLDLRYQRGSLTMSHLDLSDKIEFD</sequence>
<keyword evidence="2" id="KW-1185">Reference proteome</keyword>
<proteinExistence type="predicted"/>
<dbReference type="Proteomes" id="UP000828941">
    <property type="component" value="Chromosome 6"/>
</dbReference>
<evidence type="ECO:0000313" key="2">
    <source>
        <dbReference type="Proteomes" id="UP000828941"/>
    </source>
</evidence>
<dbReference type="EMBL" id="CM039431">
    <property type="protein sequence ID" value="KAI4338125.1"/>
    <property type="molecule type" value="Genomic_DNA"/>
</dbReference>
<accession>A0ACB9NNQ9</accession>